<dbReference type="SMART" id="SM00388">
    <property type="entry name" value="HisKA"/>
    <property type="match status" value="1"/>
</dbReference>
<dbReference type="PRINTS" id="PR00344">
    <property type="entry name" value="BCTRLSENSOR"/>
</dbReference>
<keyword evidence="4" id="KW-0808">Transferase</keyword>
<dbReference type="PANTHER" id="PTHR43547:SF2">
    <property type="entry name" value="HYBRID SIGNAL TRANSDUCTION HISTIDINE KINASE C"/>
    <property type="match status" value="1"/>
</dbReference>
<evidence type="ECO:0000256" key="10">
    <source>
        <dbReference type="ARBA" id="ARBA00023125"/>
    </source>
</evidence>
<dbReference type="InterPro" id="IPR003661">
    <property type="entry name" value="HisK_dim/P_dom"/>
</dbReference>
<dbReference type="InterPro" id="IPR004358">
    <property type="entry name" value="Sig_transdc_His_kin-like_C"/>
</dbReference>
<evidence type="ECO:0000256" key="8">
    <source>
        <dbReference type="ARBA" id="ARBA00023012"/>
    </source>
</evidence>
<dbReference type="InterPro" id="IPR011110">
    <property type="entry name" value="Reg_prop"/>
</dbReference>
<dbReference type="InterPro" id="IPR005467">
    <property type="entry name" value="His_kinase_dom"/>
</dbReference>
<dbReference type="InterPro" id="IPR011006">
    <property type="entry name" value="CheY-like_superfamily"/>
</dbReference>
<evidence type="ECO:0000256" key="7">
    <source>
        <dbReference type="ARBA" id="ARBA00022840"/>
    </source>
</evidence>
<dbReference type="Gene3D" id="3.30.565.10">
    <property type="entry name" value="Histidine kinase-like ATPase, C-terminal domain"/>
    <property type="match status" value="1"/>
</dbReference>
<dbReference type="FunFam" id="1.10.287.130:FF:000045">
    <property type="entry name" value="Two-component system sensor histidine kinase/response regulator"/>
    <property type="match status" value="1"/>
</dbReference>
<dbReference type="SUPFAM" id="SSF47384">
    <property type="entry name" value="Homodimeric domain of signal transducing histidine kinase"/>
    <property type="match status" value="1"/>
</dbReference>
<dbReference type="SUPFAM" id="SSF55874">
    <property type="entry name" value="ATPase domain of HSP90 chaperone/DNA topoisomerase II/histidine kinase"/>
    <property type="match status" value="1"/>
</dbReference>
<dbReference type="Proteomes" id="UP000283523">
    <property type="component" value="Unassembled WGS sequence"/>
</dbReference>
<evidence type="ECO:0000313" key="18">
    <source>
        <dbReference type="Proteomes" id="UP000283523"/>
    </source>
</evidence>
<comment type="caution">
    <text evidence="17">The sequence shown here is derived from an EMBL/GenBank/DDBJ whole genome shotgun (WGS) entry which is preliminary data.</text>
</comment>
<dbReference type="EC" id="2.7.13.3" evidence="2"/>
<keyword evidence="18" id="KW-1185">Reference proteome</keyword>
<evidence type="ECO:0000313" key="17">
    <source>
        <dbReference type="EMBL" id="RIV23818.1"/>
    </source>
</evidence>
<dbReference type="InterPro" id="IPR015943">
    <property type="entry name" value="WD40/YVTN_repeat-like_dom_sf"/>
</dbReference>
<dbReference type="Gene3D" id="1.10.10.60">
    <property type="entry name" value="Homeodomain-like"/>
    <property type="match status" value="1"/>
</dbReference>
<reference evidence="17 18" key="1">
    <citation type="submission" date="2018-08" db="EMBL/GenBank/DDBJ databases">
        <title>Fibrisoma montanum sp. nov., isolated from Danxia mountain soil.</title>
        <authorList>
            <person name="Huang Y."/>
        </authorList>
    </citation>
    <scope>NUCLEOTIDE SEQUENCE [LARGE SCALE GENOMIC DNA]</scope>
    <source>
        <strain evidence="17 18">HYT19</strain>
    </source>
</reference>
<keyword evidence="11" id="KW-0804">Transcription</keyword>
<dbReference type="SUPFAM" id="SSF63829">
    <property type="entry name" value="Calcium-dependent phosphotriesterase"/>
    <property type="match status" value="2"/>
</dbReference>
<dbReference type="SUPFAM" id="SSF46689">
    <property type="entry name" value="Homeodomain-like"/>
    <property type="match status" value="1"/>
</dbReference>
<feature type="chain" id="PRO_5019396196" description="histidine kinase" evidence="13">
    <location>
        <begin position="16"/>
        <end position="1375"/>
    </location>
</feature>
<dbReference type="Pfam" id="PF07495">
    <property type="entry name" value="Y_Y_Y"/>
    <property type="match status" value="1"/>
</dbReference>
<dbReference type="FunFam" id="3.30.565.10:FF:000037">
    <property type="entry name" value="Hybrid sensor histidine kinase/response regulator"/>
    <property type="match status" value="1"/>
</dbReference>
<dbReference type="PANTHER" id="PTHR43547">
    <property type="entry name" value="TWO-COMPONENT HISTIDINE KINASE"/>
    <property type="match status" value="1"/>
</dbReference>
<dbReference type="Gene3D" id="3.40.50.2300">
    <property type="match status" value="1"/>
</dbReference>
<dbReference type="PROSITE" id="PS00041">
    <property type="entry name" value="HTH_ARAC_FAMILY_1"/>
    <property type="match status" value="1"/>
</dbReference>
<evidence type="ECO:0000259" key="14">
    <source>
        <dbReference type="PROSITE" id="PS01124"/>
    </source>
</evidence>
<dbReference type="Pfam" id="PF12833">
    <property type="entry name" value="HTH_18"/>
    <property type="match status" value="1"/>
</dbReference>
<evidence type="ECO:0000256" key="1">
    <source>
        <dbReference type="ARBA" id="ARBA00000085"/>
    </source>
</evidence>
<evidence type="ECO:0000259" key="15">
    <source>
        <dbReference type="PROSITE" id="PS50109"/>
    </source>
</evidence>
<evidence type="ECO:0000256" key="9">
    <source>
        <dbReference type="ARBA" id="ARBA00023015"/>
    </source>
</evidence>
<dbReference type="GO" id="GO:0005524">
    <property type="term" value="F:ATP binding"/>
    <property type="evidence" value="ECO:0007669"/>
    <property type="project" value="UniProtKB-KW"/>
</dbReference>
<keyword evidence="6 17" id="KW-0418">Kinase</keyword>
<dbReference type="CDD" id="cd17574">
    <property type="entry name" value="REC_OmpR"/>
    <property type="match status" value="1"/>
</dbReference>
<dbReference type="InterPro" id="IPR009057">
    <property type="entry name" value="Homeodomain-like_sf"/>
</dbReference>
<dbReference type="Gene3D" id="2.130.10.10">
    <property type="entry name" value="YVTN repeat-like/Quinoprotein amine dehydrogenase"/>
    <property type="match status" value="4"/>
</dbReference>
<keyword evidence="13" id="KW-0732">Signal</keyword>
<dbReference type="PROSITE" id="PS01124">
    <property type="entry name" value="HTH_ARAC_FAMILY_2"/>
    <property type="match status" value="1"/>
</dbReference>
<dbReference type="InterPro" id="IPR011123">
    <property type="entry name" value="Y_Y_Y"/>
</dbReference>
<dbReference type="GO" id="GO:0043565">
    <property type="term" value="F:sequence-specific DNA binding"/>
    <property type="evidence" value="ECO:0007669"/>
    <property type="project" value="InterPro"/>
</dbReference>
<accession>A0A418MBS0</accession>
<dbReference type="Pfam" id="PF00512">
    <property type="entry name" value="HisKA"/>
    <property type="match status" value="1"/>
</dbReference>
<feature type="domain" description="HTH araC/xylS-type" evidence="14">
    <location>
        <begin position="1271"/>
        <end position="1370"/>
    </location>
</feature>
<protein>
    <recommendedName>
        <fullName evidence="2">histidine kinase</fullName>
        <ecNumber evidence="2">2.7.13.3</ecNumber>
    </recommendedName>
</protein>
<dbReference type="SMART" id="SM00387">
    <property type="entry name" value="HATPase_c"/>
    <property type="match status" value="1"/>
</dbReference>
<dbReference type="InterPro" id="IPR036890">
    <property type="entry name" value="HATPase_C_sf"/>
</dbReference>
<dbReference type="PROSITE" id="PS50109">
    <property type="entry name" value="HIS_KIN"/>
    <property type="match status" value="1"/>
</dbReference>
<evidence type="ECO:0000256" key="12">
    <source>
        <dbReference type="PROSITE-ProRule" id="PRU00169"/>
    </source>
</evidence>
<dbReference type="SMART" id="SM00342">
    <property type="entry name" value="HTH_ARAC"/>
    <property type="match status" value="1"/>
</dbReference>
<keyword evidence="7" id="KW-0067">ATP-binding</keyword>
<evidence type="ECO:0000256" key="6">
    <source>
        <dbReference type="ARBA" id="ARBA00022777"/>
    </source>
</evidence>
<feature type="domain" description="Response regulatory" evidence="16">
    <location>
        <begin position="1121"/>
        <end position="1236"/>
    </location>
</feature>
<dbReference type="InterPro" id="IPR003594">
    <property type="entry name" value="HATPase_dom"/>
</dbReference>
<evidence type="ECO:0000256" key="5">
    <source>
        <dbReference type="ARBA" id="ARBA00022741"/>
    </source>
</evidence>
<keyword evidence="3 12" id="KW-0597">Phosphoprotein</keyword>
<sequence length="1375" mass="155466">MRFWLLFLLPLSVLAQPKGWQERTISDGLSQGMVYDVKQDQKGFIWAGTKDGLNRYDGYTFKVFTHDSYNAYSLSDNNCSALLTDRQGRLWVGTLTQGLNLFDNRTQRFYHLDILDQATPNAGNYGVWLLAEDPTGNIWVGTDNYRLFCISLPESLKTGFPDKANFTDQVQIKRLTMPRVDASAPLHFINFLPDGRAFAGNAHGAYSFSWRQPGQIHPANPFTGNFREFYSMYADAQQEFWAATTTSSLICRLGNVQKIIPLPRTNYTSVNLRRIDKHTIALATQDFLWLMSPADLFRQDSLTSRNAFAALPANVYAITNLVRDQTGALWVGTSGYGLRLFNPNVKQFQSYLPNTTLSNIFADRQGRIYLRHEFAYSLLDRANNRLLPFLSNDLPPADRRQRYLMQDRRGTFWVSNVHFETHVQHLFRFSPDWQLLKKYPLPANTSFGFFGNQTIEDRVGYLWLGGADGKLLRFNPTTERFQVYSYQSLLPRSGAPTETFALYEDAAGTLWIGTQKGLIRARPTRTGLVFSLFKNSATNRQSLTNDFVLSLTDDPYEPNRFLWVGTKGGLERLDKQTGRFEHFTEEQGLPNKVVYGILTDEFKNLWLSTNRGLAYFNPRTLTFRNYTKTDGLQDDEFNTSSFFKTSAGELLFGGVNGLTAFRASALTNAAPNAARPNAARPFVARPKPVAHIIGLKVNNRTIDPGTPDGILSESIEYTPSIDLAYDQNLVTFEFAVMDFTNSVRNRFRYRLEGIDQDWVEAGTNRFANYAQLPPGRYTLQMMGSADGEIWSAPVSLRIQVHPPFYLSWWAYCLYLALLVVIAWQLYRFQMQRVLLQQQVAFEQKEASRLAELDALKSRFFTNISHEFRTPLTLILGPLSDLKQRFPNESVLTLMERNGHRLLSLINQLLDLSKLEAGQLTVETEPGNIAAFFRLLAGSFGSLAQSRQIQFRFSQTQDVWWTAFDRDKIEKIVTNLLSNAFKFTPAGHEVFLTISYPAPDKADQLTLTVQDTGIGIAADHLGHIFEQFYQVKTDAGHYYEGTGIGLALVSELVNVLNGTIEVDSTEGVGTTFTVRLPLQALEAPVPATDVPSTQAMADALRVQATAPEPPTDELDSDIQENVLLIVDDNADIRAYLRSIFEREYQIIEAVDGLEGLEKATMTLPTAVICDLMMPRLDGYGFCKALKAQETTSHIPVVMLTAKATLEDRLESFRLEAVDFLTKPFNREEIEVRVWNLIQQRKRLFQYFTLSLGTPTPTLIPPAPLTAEQKFLDRLTNIVMQHLDDAGFGVEKLAQAANLSRVQLHRKLKALTNTTPVSFIREIRLQKAAELLTTSQDNVTQIAYAVGFENLSYFAKVFQERYGVSPSQFGKPTVTTP</sequence>
<dbReference type="InterPro" id="IPR036097">
    <property type="entry name" value="HisK_dim/P_sf"/>
</dbReference>
<dbReference type="InterPro" id="IPR018062">
    <property type="entry name" value="HTH_AraC-typ_CS"/>
</dbReference>
<keyword evidence="9" id="KW-0805">Transcription regulation</keyword>
<evidence type="ECO:0000256" key="13">
    <source>
        <dbReference type="SAM" id="SignalP"/>
    </source>
</evidence>
<dbReference type="InterPro" id="IPR018060">
    <property type="entry name" value="HTH_AraC"/>
</dbReference>
<proteinExistence type="predicted"/>
<dbReference type="InterPro" id="IPR001789">
    <property type="entry name" value="Sig_transdc_resp-reg_receiver"/>
</dbReference>
<dbReference type="CDD" id="cd16922">
    <property type="entry name" value="HATPase_EvgS-ArcB-TorS-like"/>
    <property type="match status" value="1"/>
</dbReference>
<dbReference type="Pfam" id="PF02518">
    <property type="entry name" value="HATPase_c"/>
    <property type="match status" value="1"/>
</dbReference>
<dbReference type="SMART" id="SM00448">
    <property type="entry name" value="REC"/>
    <property type="match status" value="1"/>
</dbReference>
<feature type="modified residue" description="4-aspartylphosphate" evidence="12">
    <location>
        <position position="1169"/>
    </location>
</feature>
<dbReference type="PROSITE" id="PS50110">
    <property type="entry name" value="RESPONSE_REGULATORY"/>
    <property type="match status" value="1"/>
</dbReference>
<dbReference type="CDD" id="cd00082">
    <property type="entry name" value="HisKA"/>
    <property type="match status" value="1"/>
</dbReference>
<feature type="domain" description="Histidine kinase" evidence="15">
    <location>
        <begin position="862"/>
        <end position="1079"/>
    </location>
</feature>
<evidence type="ECO:0000259" key="16">
    <source>
        <dbReference type="PROSITE" id="PS50110"/>
    </source>
</evidence>
<evidence type="ECO:0000256" key="4">
    <source>
        <dbReference type="ARBA" id="ARBA00022679"/>
    </source>
</evidence>
<keyword evidence="5" id="KW-0547">Nucleotide-binding</keyword>
<dbReference type="OrthoDB" id="9797097at2"/>
<dbReference type="Pfam" id="PF07494">
    <property type="entry name" value="Reg_prop"/>
    <property type="match status" value="2"/>
</dbReference>
<evidence type="ECO:0000256" key="3">
    <source>
        <dbReference type="ARBA" id="ARBA00022553"/>
    </source>
</evidence>
<dbReference type="EMBL" id="QXED01000003">
    <property type="protein sequence ID" value="RIV23818.1"/>
    <property type="molecule type" value="Genomic_DNA"/>
</dbReference>
<dbReference type="SUPFAM" id="SSF52172">
    <property type="entry name" value="CheY-like"/>
    <property type="match status" value="1"/>
</dbReference>
<name>A0A418MBS0_9BACT</name>
<organism evidence="17 18">
    <name type="scientific">Fibrisoma montanum</name>
    <dbReference type="NCBI Taxonomy" id="2305895"/>
    <lineage>
        <taxon>Bacteria</taxon>
        <taxon>Pseudomonadati</taxon>
        <taxon>Bacteroidota</taxon>
        <taxon>Cytophagia</taxon>
        <taxon>Cytophagales</taxon>
        <taxon>Spirosomataceae</taxon>
        <taxon>Fibrisoma</taxon>
    </lineage>
</organism>
<feature type="signal peptide" evidence="13">
    <location>
        <begin position="1"/>
        <end position="15"/>
    </location>
</feature>
<gene>
    <name evidence="17" type="ORF">DYU11_12690</name>
</gene>
<dbReference type="RefSeq" id="WP_119668035.1">
    <property type="nucleotide sequence ID" value="NZ_QXED01000003.1"/>
</dbReference>
<dbReference type="InterPro" id="IPR013783">
    <property type="entry name" value="Ig-like_fold"/>
</dbReference>
<dbReference type="Pfam" id="PF00072">
    <property type="entry name" value="Response_reg"/>
    <property type="match status" value="1"/>
</dbReference>
<evidence type="ECO:0000256" key="2">
    <source>
        <dbReference type="ARBA" id="ARBA00012438"/>
    </source>
</evidence>
<dbReference type="Gene3D" id="2.60.40.10">
    <property type="entry name" value="Immunoglobulins"/>
    <property type="match status" value="1"/>
</dbReference>
<dbReference type="Gene3D" id="1.10.287.130">
    <property type="match status" value="1"/>
</dbReference>
<dbReference type="GO" id="GO:0003700">
    <property type="term" value="F:DNA-binding transcription factor activity"/>
    <property type="evidence" value="ECO:0007669"/>
    <property type="project" value="InterPro"/>
</dbReference>
<dbReference type="GO" id="GO:0000155">
    <property type="term" value="F:phosphorelay sensor kinase activity"/>
    <property type="evidence" value="ECO:0007669"/>
    <property type="project" value="InterPro"/>
</dbReference>
<keyword evidence="8" id="KW-0902">Two-component regulatory system</keyword>
<evidence type="ECO:0000256" key="11">
    <source>
        <dbReference type="ARBA" id="ARBA00023163"/>
    </source>
</evidence>
<keyword evidence="10" id="KW-0238">DNA-binding</keyword>
<comment type="catalytic activity">
    <reaction evidence="1">
        <text>ATP + protein L-histidine = ADP + protein N-phospho-L-histidine.</text>
        <dbReference type="EC" id="2.7.13.3"/>
    </reaction>
</comment>